<comment type="caution">
    <text evidence="2">The sequence shown here is derived from an EMBL/GenBank/DDBJ whole genome shotgun (WGS) entry which is preliminary data.</text>
</comment>
<reference evidence="2 3" key="1">
    <citation type="submission" date="2022-08" db="EMBL/GenBank/DDBJ databases">
        <title>Polyphasic taxonomy analysis of Qipengyuania sp.RS5-5.</title>
        <authorList>
            <person name="Xamxidin M."/>
            <person name="Wu M."/>
        </authorList>
    </citation>
    <scope>NUCLEOTIDE SEQUENCE [LARGE SCALE GENOMIC DNA]</scope>
    <source>
        <strain evidence="2 3">RS5-5</strain>
    </source>
</reference>
<keyword evidence="1" id="KW-0812">Transmembrane</keyword>
<name>A0ABT1XPH0_9SPHN</name>
<dbReference type="RefSeq" id="WP_257594892.1">
    <property type="nucleotide sequence ID" value="NZ_JANKHH010000003.1"/>
</dbReference>
<evidence type="ECO:0008006" key="4">
    <source>
        <dbReference type="Google" id="ProtNLM"/>
    </source>
</evidence>
<proteinExistence type="predicted"/>
<evidence type="ECO:0000256" key="1">
    <source>
        <dbReference type="SAM" id="Phobius"/>
    </source>
</evidence>
<accession>A0ABT1XPH0</accession>
<dbReference type="Proteomes" id="UP001206067">
    <property type="component" value="Unassembled WGS sequence"/>
</dbReference>
<keyword evidence="1" id="KW-1133">Transmembrane helix</keyword>
<keyword evidence="3" id="KW-1185">Reference proteome</keyword>
<gene>
    <name evidence="2" type="ORF">NSO95_04125</name>
</gene>
<sequence length="88" mass="9774">MEGWIVALIMVSAVGGPVALWGITDTVLKHRRKMAEIKYGRSDKEARLAADKVELKETVAMLQDRLAVLETIATDPARRTAEEIEALR</sequence>
<feature type="transmembrane region" description="Helical" evidence="1">
    <location>
        <begin position="6"/>
        <end position="28"/>
    </location>
</feature>
<protein>
    <recommendedName>
        <fullName evidence="4">Envelope stress response membrane protein PspB</fullName>
    </recommendedName>
</protein>
<organism evidence="2 3">
    <name type="scientific">Parerythrobacter lacustris</name>
    <dbReference type="NCBI Taxonomy" id="2969984"/>
    <lineage>
        <taxon>Bacteria</taxon>
        <taxon>Pseudomonadati</taxon>
        <taxon>Pseudomonadota</taxon>
        <taxon>Alphaproteobacteria</taxon>
        <taxon>Sphingomonadales</taxon>
        <taxon>Erythrobacteraceae</taxon>
        <taxon>Parerythrobacter</taxon>
    </lineage>
</organism>
<dbReference type="EMBL" id="JANKHH010000003">
    <property type="protein sequence ID" value="MCR2833122.1"/>
    <property type="molecule type" value="Genomic_DNA"/>
</dbReference>
<evidence type="ECO:0000313" key="3">
    <source>
        <dbReference type="Proteomes" id="UP001206067"/>
    </source>
</evidence>
<keyword evidence="1" id="KW-0472">Membrane</keyword>
<evidence type="ECO:0000313" key="2">
    <source>
        <dbReference type="EMBL" id="MCR2833122.1"/>
    </source>
</evidence>